<feature type="compositionally biased region" description="Low complexity" evidence="1">
    <location>
        <begin position="43"/>
        <end position="52"/>
    </location>
</feature>
<gene>
    <name evidence="2" type="ORF">P5673_018078</name>
</gene>
<name>A0AAD9V325_ACRCE</name>
<reference evidence="2" key="2">
    <citation type="journal article" date="2023" name="Science">
        <title>Genomic signatures of disease resistance in endangered staghorn corals.</title>
        <authorList>
            <person name="Vollmer S.V."/>
            <person name="Selwyn J.D."/>
            <person name="Despard B.A."/>
            <person name="Roesel C.L."/>
        </authorList>
    </citation>
    <scope>NUCLEOTIDE SEQUENCE</scope>
    <source>
        <strain evidence="2">K2</strain>
    </source>
</reference>
<evidence type="ECO:0000256" key="1">
    <source>
        <dbReference type="SAM" id="MobiDB-lite"/>
    </source>
</evidence>
<feature type="compositionally biased region" description="Basic and acidic residues" evidence="1">
    <location>
        <begin position="67"/>
        <end position="88"/>
    </location>
</feature>
<sequence length="221" mass="25558">MPRMSSQALRRLEAHNASPEQSGTSSRHRDSVRRESRPRDRSSGGSSRQSNASDEERVPAWAQKLLDAQKESEERLKSLENEVKETGKRASRKRERSPVPEFKYKRNKIQFDINKSVMEKIENALDMSDDEERRATLNEGKDMLVQRNKHIKLAEKYGWETVDCCVEEPLAIDSGVEKKIRRAIKERKVMKEEKRKSARTVIKPQSVQSRLGPPQRHPKGI</sequence>
<accession>A0AAD9V325</accession>
<keyword evidence="3" id="KW-1185">Reference proteome</keyword>
<proteinExistence type="predicted"/>
<feature type="region of interest" description="Disordered" evidence="1">
    <location>
        <begin position="190"/>
        <end position="221"/>
    </location>
</feature>
<dbReference type="AlphaFoldDB" id="A0AAD9V325"/>
<evidence type="ECO:0000313" key="3">
    <source>
        <dbReference type="Proteomes" id="UP001249851"/>
    </source>
</evidence>
<comment type="caution">
    <text evidence="2">The sequence shown here is derived from an EMBL/GenBank/DDBJ whole genome shotgun (WGS) entry which is preliminary data.</text>
</comment>
<dbReference type="EMBL" id="JARQWQ010000040">
    <property type="protein sequence ID" value="KAK2559443.1"/>
    <property type="molecule type" value="Genomic_DNA"/>
</dbReference>
<feature type="region of interest" description="Disordered" evidence="1">
    <location>
        <begin position="1"/>
        <end position="102"/>
    </location>
</feature>
<protein>
    <submittedName>
        <fullName evidence="2">Uncharacterized protein</fullName>
    </submittedName>
</protein>
<organism evidence="2 3">
    <name type="scientific">Acropora cervicornis</name>
    <name type="common">Staghorn coral</name>
    <dbReference type="NCBI Taxonomy" id="6130"/>
    <lineage>
        <taxon>Eukaryota</taxon>
        <taxon>Metazoa</taxon>
        <taxon>Cnidaria</taxon>
        <taxon>Anthozoa</taxon>
        <taxon>Hexacorallia</taxon>
        <taxon>Scleractinia</taxon>
        <taxon>Astrocoeniina</taxon>
        <taxon>Acroporidae</taxon>
        <taxon>Acropora</taxon>
    </lineage>
</organism>
<dbReference type="Proteomes" id="UP001249851">
    <property type="component" value="Unassembled WGS sequence"/>
</dbReference>
<feature type="compositionally biased region" description="Basic and acidic residues" evidence="1">
    <location>
        <begin position="27"/>
        <end position="42"/>
    </location>
</feature>
<reference evidence="2" key="1">
    <citation type="journal article" date="2023" name="G3 (Bethesda)">
        <title>Whole genome assembly and annotation of the endangered Caribbean coral Acropora cervicornis.</title>
        <authorList>
            <person name="Selwyn J.D."/>
            <person name="Vollmer S.V."/>
        </authorList>
    </citation>
    <scope>NUCLEOTIDE SEQUENCE</scope>
    <source>
        <strain evidence="2">K2</strain>
    </source>
</reference>
<evidence type="ECO:0000313" key="2">
    <source>
        <dbReference type="EMBL" id="KAK2559443.1"/>
    </source>
</evidence>